<sequence>MAPTLASGFSQPQLALIVISIASGSIIASHVNDGGFWIISKYFNLSVKDTLKTWTVLETVLSVVGFGMAILLYQFV</sequence>
<evidence type="ECO:0000313" key="3">
    <source>
        <dbReference type="Proteomes" id="UP000002007"/>
    </source>
</evidence>
<keyword evidence="1" id="KW-0472">Membrane</keyword>
<dbReference type="GO" id="GO:0005886">
    <property type="term" value="C:plasma membrane"/>
    <property type="evidence" value="ECO:0007669"/>
    <property type="project" value="TreeGrafter"/>
</dbReference>
<reference evidence="3" key="1">
    <citation type="journal article" date="2008" name="J. Bacteriol.">
        <title>Genome sequence of the fish pathogen Renibacterium salmoninarum suggests reductive evolution away from an environmental Arthrobacter ancestor.</title>
        <authorList>
            <person name="Wiens G.D."/>
            <person name="Rockey D.D."/>
            <person name="Wu Z."/>
            <person name="Chang J."/>
            <person name="Levy R."/>
            <person name="Crane S."/>
            <person name="Chen D.S."/>
            <person name="Capri G.R."/>
            <person name="Burnett J.R."/>
            <person name="Sudheesh P.S."/>
            <person name="Schipma M.J."/>
            <person name="Burd H."/>
            <person name="Bhattacharyya A."/>
            <person name="Rhodes L.D."/>
            <person name="Kaul R."/>
            <person name="Strom M.S."/>
        </authorList>
    </citation>
    <scope>NUCLEOTIDE SEQUENCE [LARGE SCALE GENOMIC DNA]</scope>
    <source>
        <strain evidence="3">ATCC 33209 / DSM 20767 / JCM 11484 / NBRC 15589 / NCIMB 2235</strain>
    </source>
</reference>
<organism evidence="2 3">
    <name type="scientific">Renibacterium salmoninarum (strain ATCC 33209 / DSM 20767 / JCM 11484 / NBRC 15589 / NCIMB 2235)</name>
    <dbReference type="NCBI Taxonomy" id="288705"/>
    <lineage>
        <taxon>Bacteria</taxon>
        <taxon>Bacillati</taxon>
        <taxon>Actinomycetota</taxon>
        <taxon>Actinomycetes</taxon>
        <taxon>Micrococcales</taxon>
        <taxon>Micrococcaceae</taxon>
        <taxon>Renibacterium</taxon>
    </lineage>
</organism>
<gene>
    <name evidence="2" type="ordered locus">RSal33209_0836</name>
</gene>
<keyword evidence="1" id="KW-1133">Transmembrane helix</keyword>
<dbReference type="HOGENOM" id="CLU_027949_5_0_11"/>
<evidence type="ECO:0000256" key="1">
    <source>
        <dbReference type="SAM" id="Phobius"/>
    </source>
</evidence>
<feature type="transmembrane region" description="Helical" evidence="1">
    <location>
        <begin position="51"/>
        <end position="73"/>
    </location>
</feature>
<dbReference type="InterPro" id="IPR003474">
    <property type="entry name" value="Glcn_transporter"/>
</dbReference>
<dbReference type="PANTHER" id="PTHR30354">
    <property type="entry name" value="GNT FAMILY GLUCONATE TRANSPORTER"/>
    <property type="match status" value="1"/>
</dbReference>
<proteinExistence type="predicted"/>
<dbReference type="AlphaFoldDB" id="A9WQD0"/>
<keyword evidence="1" id="KW-0812">Transmembrane</keyword>
<dbReference type="GO" id="GO:0015128">
    <property type="term" value="F:gluconate transmembrane transporter activity"/>
    <property type="evidence" value="ECO:0007669"/>
    <property type="project" value="InterPro"/>
</dbReference>
<accession>A9WQD0</accession>
<dbReference type="STRING" id="288705.RSal33209_0836"/>
<dbReference type="Proteomes" id="UP000002007">
    <property type="component" value="Chromosome"/>
</dbReference>
<evidence type="ECO:0000313" key="2">
    <source>
        <dbReference type="EMBL" id="ABY22580.1"/>
    </source>
</evidence>
<dbReference type="PANTHER" id="PTHR30354:SF25">
    <property type="entry name" value="INNER MEMBRANE PERMEASE YGBN"/>
    <property type="match status" value="1"/>
</dbReference>
<name>A9WQD0_RENSM</name>
<keyword evidence="3" id="KW-1185">Reference proteome</keyword>
<dbReference type="Pfam" id="PF02447">
    <property type="entry name" value="GntP_permease"/>
    <property type="match status" value="1"/>
</dbReference>
<feature type="transmembrane region" description="Helical" evidence="1">
    <location>
        <begin position="12"/>
        <end position="31"/>
    </location>
</feature>
<dbReference type="KEGG" id="rsa:RSal33209_0836"/>
<dbReference type="EMBL" id="CP000910">
    <property type="protein sequence ID" value="ABY22580.1"/>
    <property type="molecule type" value="Genomic_DNA"/>
</dbReference>
<dbReference type="eggNOG" id="COG2610">
    <property type="taxonomic scope" value="Bacteria"/>
</dbReference>
<protein>
    <submittedName>
        <fullName evidence="2">Gluconate transporter</fullName>
    </submittedName>
</protein>